<dbReference type="CDD" id="cd18623">
    <property type="entry name" value="GH32_ScrB-like"/>
    <property type="match status" value="1"/>
</dbReference>
<evidence type="ECO:0000313" key="9">
    <source>
        <dbReference type="EMBL" id="MBB6424284.1"/>
    </source>
</evidence>
<accession>A0A6V7RRP1</accession>
<protein>
    <recommendedName>
        <fullName evidence="2">beta-fructofuranosidase</fullName>
        <ecNumber evidence="2">3.2.1.26</ecNumber>
    </recommendedName>
</protein>
<gene>
    <name evidence="8" type="primary">scrB</name>
    <name evidence="9" type="ORF">HNR41_002270</name>
    <name evidence="8" type="ORF">JEOCOQ751_02075</name>
</gene>
<evidence type="ECO:0000259" key="7">
    <source>
        <dbReference type="Pfam" id="PF08244"/>
    </source>
</evidence>
<evidence type="ECO:0000313" key="8">
    <source>
        <dbReference type="EMBL" id="CAD2081629.1"/>
    </source>
</evidence>
<evidence type="ECO:0000256" key="3">
    <source>
        <dbReference type="ARBA" id="ARBA00022801"/>
    </source>
</evidence>
<dbReference type="Pfam" id="PF08244">
    <property type="entry name" value="Glyco_hydro_32C"/>
    <property type="match status" value="1"/>
</dbReference>
<dbReference type="Gene3D" id="2.115.10.20">
    <property type="entry name" value="Glycosyl hydrolase domain, family 43"/>
    <property type="match status" value="1"/>
</dbReference>
<comment type="similarity">
    <text evidence="1 5">Belongs to the glycosyl hydrolase 32 family.</text>
</comment>
<dbReference type="Proteomes" id="UP000534001">
    <property type="component" value="Unassembled WGS sequence"/>
</dbReference>
<evidence type="ECO:0000313" key="10">
    <source>
        <dbReference type="Proteomes" id="UP000534001"/>
    </source>
</evidence>
<dbReference type="GO" id="GO:0005975">
    <property type="term" value="P:carbohydrate metabolic process"/>
    <property type="evidence" value="ECO:0007669"/>
    <property type="project" value="InterPro"/>
</dbReference>
<dbReference type="InterPro" id="IPR013148">
    <property type="entry name" value="Glyco_hydro_32_N"/>
</dbReference>
<proteinExistence type="inferred from homology"/>
<reference evidence="9 11" key="2">
    <citation type="submission" date="2020-08" db="EMBL/GenBank/DDBJ databases">
        <title>Genomic Encyclopedia of Type Strains, Phase IV (KMG-IV): sequencing the most valuable type-strain genomes for metagenomic binning, comparative biology and taxonomic classification.</title>
        <authorList>
            <person name="Goeker M."/>
        </authorList>
    </citation>
    <scope>NUCLEOTIDE SEQUENCE [LARGE SCALE GENOMIC DNA]</scope>
    <source>
        <strain evidence="9 11">DSM 22419</strain>
    </source>
</reference>
<evidence type="ECO:0000256" key="5">
    <source>
        <dbReference type="RuleBase" id="RU362110"/>
    </source>
</evidence>
<reference evidence="8 10" key="1">
    <citation type="submission" date="2020-07" db="EMBL/GenBank/DDBJ databases">
        <authorList>
            <person name="Criscuolo A."/>
        </authorList>
    </citation>
    <scope>NUCLEOTIDE SEQUENCE [LARGE SCALE GENOMIC DNA]</scope>
    <source>
        <strain evidence="8">CIP111751</strain>
    </source>
</reference>
<dbReference type="InterPro" id="IPR013189">
    <property type="entry name" value="Glyco_hydro_32_C"/>
</dbReference>
<dbReference type="InterPro" id="IPR001362">
    <property type="entry name" value="Glyco_hydro_32"/>
</dbReference>
<keyword evidence="4 5" id="KW-0326">Glycosidase</keyword>
<feature type="domain" description="Glycosyl hydrolase family 32 N-terminal" evidence="6">
    <location>
        <begin position="30"/>
        <end position="331"/>
    </location>
</feature>
<evidence type="ECO:0000256" key="2">
    <source>
        <dbReference type="ARBA" id="ARBA00012758"/>
    </source>
</evidence>
<dbReference type="PANTHER" id="PTHR43101:SF1">
    <property type="entry name" value="BETA-FRUCTOSIDASE"/>
    <property type="match status" value="1"/>
</dbReference>
<evidence type="ECO:0000259" key="6">
    <source>
        <dbReference type="Pfam" id="PF00251"/>
    </source>
</evidence>
<dbReference type="SUPFAM" id="SSF75005">
    <property type="entry name" value="Arabinanase/levansucrase/invertase"/>
    <property type="match status" value="1"/>
</dbReference>
<dbReference type="SUPFAM" id="SSF49899">
    <property type="entry name" value="Concanavalin A-like lectins/glucanases"/>
    <property type="match status" value="1"/>
</dbReference>
<dbReference type="EC" id="3.2.1.26" evidence="2"/>
<dbReference type="Gene3D" id="2.60.120.560">
    <property type="entry name" value="Exo-inulinase, domain 1"/>
    <property type="match status" value="1"/>
</dbReference>
<dbReference type="InterPro" id="IPR023296">
    <property type="entry name" value="Glyco_hydro_beta-prop_sf"/>
</dbReference>
<evidence type="ECO:0000313" key="11">
    <source>
        <dbReference type="Proteomes" id="UP000545588"/>
    </source>
</evidence>
<dbReference type="SMART" id="SM00640">
    <property type="entry name" value="Glyco_32"/>
    <property type="match status" value="1"/>
</dbReference>
<evidence type="ECO:0000256" key="1">
    <source>
        <dbReference type="ARBA" id="ARBA00009902"/>
    </source>
</evidence>
<evidence type="ECO:0000256" key="4">
    <source>
        <dbReference type="ARBA" id="ARBA00023295"/>
    </source>
</evidence>
<comment type="caution">
    <text evidence="8">The sequence shown here is derived from an EMBL/GenBank/DDBJ whole genome shotgun (WGS) entry which is preliminary data.</text>
</comment>
<dbReference type="EMBL" id="JACHFF010000004">
    <property type="protein sequence ID" value="MBB6424284.1"/>
    <property type="molecule type" value="Genomic_DNA"/>
</dbReference>
<dbReference type="InterPro" id="IPR013320">
    <property type="entry name" value="ConA-like_dom_sf"/>
</dbReference>
<dbReference type="EMBL" id="CAJEWA010000007">
    <property type="protein sequence ID" value="CAD2081629.1"/>
    <property type="molecule type" value="Genomic_DNA"/>
</dbReference>
<dbReference type="PANTHER" id="PTHR43101">
    <property type="entry name" value="BETA-FRUCTOSIDASE"/>
    <property type="match status" value="1"/>
</dbReference>
<organism evidence="8 10">
    <name type="scientific">Jeotgalicoccus coquinae</name>
    <dbReference type="NCBI Taxonomy" id="709509"/>
    <lineage>
        <taxon>Bacteria</taxon>
        <taxon>Bacillati</taxon>
        <taxon>Bacillota</taxon>
        <taxon>Bacilli</taxon>
        <taxon>Bacillales</taxon>
        <taxon>Staphylococcaceae</taxon>
        <taxon>Jeotgalicoccus</taxon>
    </lineage>
</organism>
<keyword evidence="11" id="KW-1185">Reference proteome</keyword>
<feature type="domain" description="Glycosyl hydrolase family 32 C-terminal" evidence="7">
    <location>
        <begin position="357"/>
        <end position="473"/>
    </location>
</feature>
<name>A0A6V7RRP1_9STAP</name>
<dbReference type="Pfam" id="PF00251">
    <property type="entry name" value="Glyco_hydro_32N"/>
    <property type="match status" value="1"/>
</dbReference>
<dbReference type="Proteomes" id="UP000545588">
    <property type="component" value="Unassembled WGS sequence"/>
</dbReference>
<dbReference type="GO" id="GO:0004564">
    <property type="term" value="F:beta-fructofuranosidase activity"/>
    <property type="evidence" value="ECO:0007669"/>
    <property type="project" value="UniProtKB-EC"/>
</dbReference>
<sequence>MPKKLEEISRAELDELVQAADDSKWKQVYHVQPPFGFLGAPTGFNYVNGIYHLFYEWSPDSDSTVTPDSKYIYHATSKDLVTFQNEGVKVRPDSLYDAENIFGGSLSKVFNEVSFFYTGERLKSDELLTTQLGGYMNTDGKVKKYTSPLIRNLPPGYTEYFRNPYVTVIDREVIMLLGTMNREEFGRVVIYRGPSVEELRFDGELDTGYKVFGHLWEQPEFFNLDTDSVLIFNARGLDKFDTNFWNIYQSGYMIGDFERRRNYFIHDDFYEFDGGFDFYRPATTVDEDGNRVLIAWMAAEESGYPSRVDRTVNVMTIPRVLTIDGDRIRQLPHPNLEKLRGEAITAEGYFKEYPTKLTAFYGEVYELIIDIIENNASILHIYLRKNSRHETKLIYDSEQRLLTLDRTFSGEEIENVDGLVRSIKLDEALQNMRIYVDQSSIEVFINDGKYTMTSRIFPSDNATGLEMVTEFGDCRVQLTQYPLQSGQRCE</sequence>
<dbReference type="RefSeq" id="WP_184284684.1">
    <property type="nucleotide sequence ID" value="NZ_BMCO01000004.1"/>
</dbReference>
<keyword evidence="3 5" id="KW-0378">Hydrolase</keyword>
<dbReference type="AlphaFoldDB" id="A0A6V7RRP1"/>
<dbReference type="InterPro" id="IPR051214">
    <property type="entry name" value="GH32_Enzymes"/>
</dbReference>